<accession>A0A1V3J6N0</accession>
<protein>
    <submittedName>
        <fullName evidence="1">Uncharacterized protein</fullName>
    </submittedName>
</protein>
<dbReference type="STRING" id="1908264.BKK54_04090"/>
<reference evidence="1 2" key="1">
    <citation type="submission" date="2016-10" db="EMBL/GenBank/DDBJ databases">
        <title>Rodentibacter gen. nov. and new species.</title>
        <authorList>
            <person name="Christensen H."/>
        </authorList>
    </citation>
    <scope>NUCLEOTIDE SEQUENCE [LARGE SCALE GENOMIC DNA]</scope>
    <source>
        <strain evidence="2">ppn416</strain>
    </source>
</reference>
<dbReference type="RefSeq" id="WP_077541799.1">
    <property type="nucleotide sequence ID" value="NZ_MLHN01000008.1"/>
</dbReference>
<gene>
    <name evidence="1" type="ORF">BKK54_04090</name>
</gene>
<sequence>MLKESDLIVDHYYIAKNPKKINGFIPKRCIIKLDNSEGYVVYVELKALKNGAKGTLKTVSIPSFLRWAGKDITGKEQ</sequence>
<evidence type="ECO:0000313" key="1">
    <source>
        <dbReference type="EMBL" id="OOF50886.1"/>
    </source>
</evidence>
<dbReference type="EMBL" id="MLHN01000008">
    <property type="protein sequence ID" value="OOF50886.1"/>
    <property type="molecule type" value="Genomic_DNA"/>
</dbReference>
<evidence type="ECO:0000313" key="2">
    <source>
        <dbReference type="Proteomes" id="UP000188481"/>
    </source>
</evidence>
<organism evidence="1 2">
    <name type="scientific">Rodentibacter genomosp. 1</name>
    <dbReference type="NCBI Taxonomy" id="1908264"/>
    <lineage>
        <taxon>Bacteria</taxon>
        <taxon>Pseudomonadati</taxon>
        <taxon>Pseudomonadota</taxon>
        <taxon>Gammaproteobacteria</taxon>
        <taxon>Pasteurellales</taxon>
        <taxon>Pasteurellaceae</taxon>
        <taxon>Rodentibacter</taxon>
    </lineage>
</organism>
<name>A0A1V3J6N0_9PAST</name>
<proteinExistence type="predicted"/>
<comment type="caution">
    <text evidence="1">The sequence shown here is derived from an EMBL/GenBank/DDBJ whole genome shotgun (WGS) entry which is preliminary data.</text>
</comment>
<dbReference type="AlphaFoldDB" id="A0A1V3J6N0"/>
<dbReference type="Proteomes" id="UP000188481">
    <property type="component" value="Unassembled WGS sequence"/>
</dbReference>
<keyword evidence="2" id="KW-1185">Reference proteome</keyword>